<evidence type="ECO:0000313" key="2">
    <source>
        <dbReference type="Proteomes" id="UP000198211"/>
    </source>
</evidence>
<keyword evidence="2" id="KW-1185">Reference proteome</keyword>
<reference evidence="2" key="1">
    <citation type="submission" date="2017-03" db="EMBL/GenBank/DDBJ databases">
        <title>Phytopthora megakarya and P. palmivora, two closely related causual agents of cacao black pod achieved similar genome size and gene model numbers by different mechanisms.</title>
        <authorList>
            <person name="Ali S."/>
            <person name="Shao J."/>
            <person name="Larry D.J."/>
            <person name="Kronmiller B."/>
            <person name="Shen D."/>
            <person name="Strem M.D."/>
            <person name="Melnick R.L."/>
            <person name="Guiltinan M.J."/>
            <person name="Tyler B.M."/>
            <person name="Meinhardt L.W."/>
            <person name="Bailey B.A."/>
        </authorList>
    </citation>
    <scope>NUCLEOTIDE SEQUENCE [LARGE SCALE GENOMIC DNA]</scope>
    <source>
        <strain evidence="2">zdho120</strain>
    </source>
</reference>
<dbReference type="OrthoDB" id="10007484at2759"/>
<comment type="caution">
    <text evidence="1">The sequence shown here is derived from an EMBL/GenBank/DDBJ whole genome shotgun (WGS) entry which is preliminary data.</text>
</comment>
<proteinExistence type="predicted"/>
<dbReference type="AlphaFoldDB" id="A0A225WNM4"/>
<dbReference type="EMBL" id="NBNE01000473">
    <property type="protein sequence ID" value="OWZ19206.1"/>
    <property type="molecule type" value="Genomic_DNA"/>
</dbReference>
<organism evidence="1 2">
    <name type="scientific">Phytophthora megakarya</name>
    <dbReference type="NCBI Taxonomy" id="4795"/>
    <lineage>
        <taxon>Eukaryota</taxon>
        <taxon>Sar</taxon>
        <taxon>Stramenopiles</taxon>
        <taxon>Oomycota</taxon>
        <taxon>Peronosporomycetes</taxon>
        <taxon>Peronosporales</taxon>
        <taxon>Peronosporaceae</taxon>
        <taxon>Phytophthora</taxon>
    </lineage>
</organism>
<sequence>MDIVISVVLNWDRDANIPKPGCGIFGEVTAYYGSTESQSSTRDLHGHMMVWVAGFLATVSEYENMPKSAAFKQKLIDYVDSVVTSDLPIQHDGKCPECGYIGLEAVTLISAHTKKCQHGIENLDVSAAAVSDGATFTRTASLKPFKRVGEQSKLEDVLNTRSMLSFQSHHWYHSRSCFKRTKQIPNGKVCRMFFPKESCDATKWTSANCIEHARKLGNEYVNAHVPEINNINNTLKWNHNVKLMEAEEAAK</sequence>
<name>A0A225WNM4_9STRA</name>
<accession>A0A225WNM4</accession>
<dbReference type="Proteomes" id="UP000198211">
    <property type="component" value="Unassembled WGS sequence"/>
</dbReference>
<evidence type="ECO:0000313" key="1">
    <source>
        <dbReference type="EMBL" id="OWZ19206.1"/>
    </source>
</evidence>
<evidence type="ECO:0008006" key="3">
    <source>
        <dbReference type="Google" id="ProtNLM"/>
    </source>
</evidence>
<protein>
    <recommendedName>
        <fullName evidence="3">Helitron helicase</fullName>
    </recommendedName>
</protein>
<gene>
    <name evidence="1" type="ORF">PHMEG_0006581</name>
</gene>